<sequence>MPNSVLRHSGGIVARRKKLFDEVTSLLKRANELKSEFNELTPISTLPDDLLGEVFRHYAADLANIDGVWDVSHPSSRLPGGPYTWIIVSHVCRRWRDVALHFASLWTNVLVTPSEELVAEVLRRSRLAPLDVVVCFDPYTMDAQLGSFCLVLREVSRIRSLRIAMSDERVPPEILSLMNKPAPQMRSFAVHNFYMGGPPRELQRPPVLTESYHVPQLESLDVYGRFEFGWHHPIASTIKRLSLRKLDVKSLLDHEKLLSILQDVCALEYLRLEHAISTTNSRYALPRPRTTTLPRLKELHLVSKLRTCVVLVGSLRLPSLEKLSADVYACEEAPDLGTCFSTLTSYLGHREHTSVYALAVRLMAPNVQFTCYRQENGDDPMDGDHEGKPFCMLLSLANVPMPSRLFDDTSSAGLPFAAAVKSLSVEDLRDEGIPFNEEFFTKLLHLCNAVTMLRIRREPARELVHLLNIHEMPAHRAGQGSGQSQRLPPTLLLPLLQKLILQGVYLTHLTSFRLDCIGNLTMYLKATLMLRLANRGAAGVREVHLSRCLCLTSRDVEYLRAGDHFEVKWDGMGMDRMNDLV</sequence>
<gene>
    <name evidence="2" type="ORF">DAEQUDRAFT_67952</name>
</gene>
<name>A0A165L7D6_9APHY</name>
<accession>A0A165L7D6</accession>
<organism evidence="2 3">
    <name type="scientific">Daedalea quercina L-15889</name>
    <dbReference type="NCBI Taxonomy" id="1314783"/>
    <lineage>
        <taxon>Eukaryota</taxon>
        <taxon>Fungi</taxon>
        <taxon>Dikarya</taxon>
        <taxon>Basidiomycota</taxon>
        <taxon>Agaricomycotina</taxon>
        <taxon>Agaricomycetes</taxon>
        <taxon>Polyporales</taxon>
        <taxon>Fomitopsis</taxon>
    </lineage>
</organism>
<evidence type="ECO:0000313" key="2">
    <source>
        <dbReference type="EMBL" id="KZT64038.1"/>
    </source>
</evidence>
<evidence type="ECO:0000259" key="1">
    <source>
        <dbReference type="Pfam" id="PF12937"/>
    </source>
</evidence>
<dbReference type="STRING" id="1314783.A0A165L7D6"/>
<keyword evidence="3" id="KW-1185">Reference proteome</keyword>
<dbReference type="Proteomes" id="UP000076727">
    <property type="component" value="Unassembled WGS sequence"/>
</dbReference>
<dbReference type="EMBL" id="KV429144">
    <property type="protein sequence ID" value="KZT64038.1"/>
    <property type="molecule type" value="Genomic_DNA"/>
</dbReference>
<reference evidence="2 3" key="1">
    <citation type="journal article" date="2016" name="Mol. Biol. Evol.">
        <title>Comparative Genomics of Early-Diverging Mushroom-Forming Fungi Provides Insights into the Origins of Lignocellulose Decay Capabilities.</title>
        <authorList>
            <person name="Nagy L.G."/>
            <person name="Riley R."/>
            <person name="Tritt A."/>
            <person name="Adam C."/>
            <person name="Daum C."/>
            <person name="Floudas D."/>
            <person name="Sun H."/>
            <person name="Yadav J.S."/>
            <person name="Pangilinan J."/>
            <person name="Larsson K.H."/>
            <person name="Matsuura K."/>
            <person name="Barry K."/>
            <person name="Labutti K."/>
            <person name="Kuo R."/>
            <person name="Ohm R.A."/>
            <person name="Bhattacharya S.S."/>
            <person name="Shirouzu T."/>
            <person name="Yoshinaga Y."/>
            <person name="Martin F.M."/>
            <person name="Grigoriev I.V."/>
            <person name="Hibbett D.S."/>
        </authorList>
    </citation>
    <scope>NUCLEOTIDE SEQUENCE [LARGE SCALE GENOMIC DNA]</scope>
    <source>
        <strain evidence="2 3">L-15889</strain>
    </source>
</reference>
<dbReference type="AlphaFoldDB" id="A0A165L7D6"/>
<evidence type="ECO:0000313" key="3">
    <source>
        <dbReference type="Proteomes" id="UP000076727"/>
    </source>
</evidence>
<protein>
    <recommendedName>
        <fullName evidence="1">F-box domain-containing protein</fullName>
    </recommendedName>
</protein>
<dbReference type="InterPro" id="IPR001810">
    <property type="entry name" value="F-box_dom"/>
</dbReference>
<dbReference type="Gene3D" id="1.20.1280.50">
    <property type="match status" value="1"/>
</dbReference>
<proteinExistence type="predicted"/>
<dbReference type="Pfam" id="PF12937">
    <property type="entry name" value="F-box-like"/>
    <property type="match status" value="1"/>
</dbReference>
<feature type="domain" description="F-box" evidence="1">
    <location>
        <begin position="43"/>
        <end position="109"/>
    </location>
</feature>
<dbReference type="OrthoDB" id="2733233at2759"/>